<dbReference type="Proteomes" id="UP001443914">
    <property type="component" value="Unassembled WGS sequence"/>
</dbReference>
<keyword evidence="7" id="KW-0443">Lipid metabolism</keyword>
<evidence type="ECO:0000256" key="7">
    <source>
        <dbReference type="ARBA" id="ARBA00023098"/>
    </source>
</evidence>
<evidence type="ECO:0000256" key="3">
    <source>
        <dbReference type="ARBA" id="ARBA00022525"/>
    </source>
</evidence>
<dbReference type="Pfam" id="PF00657">
    <property type="entry name" value="Lipase_GDSL"/>
    <property type="match status" value="1"/>
</dbReference>
<feature type="chain" id="PRO_5043923525" evidence="8">
    <location>
        <begin position="35"/>
        <end position="374"/>
    </location>
</feature>
<name>A0AAW1MAJ2_SAPOF</name>
<dbReference type="GO" id="GO:0016788">
    <property type="term" value="F:hydrolase activity, acting on ester bonds"/>
    <property type="evidence" value="ECO:0007669"/>
    <property type="project" value="InterPro"/>
</dbReference>
<evidence type="ECO:0000256" key="4">
    <source>
        <dbReference type="ARBA" id="ARBA00022729"/>
    </source>
</evidence>
<dbReference type="InterPro" id="IPR051238">
    <property type="entry name" value="GDSL_esterase/lipase"/>
</dbReference>
<evidence type="ECO:0000256" key="6">
    <source>
        <dbReference type="ARBA" id="ARBA00022963"/>
    </source>
</evidence>
<feature type="signal peptide" evidence="8">
    <location>
        <begin position="1"/>
        <end position="34"/>
    </location>
</feature>
<dbReference type="GO" id="GO:0005576">
    <property type="term" value="C:extracellular region"/>
    <property type="evidence" value="ECO:0007669"/>
    <property type="project" value="UniProtKB-SubCell"/>
</dbReference>
<keyword evidence="5" id="KW-0378">Hydrolase</keyword>
<dbReference type="PANTHER" id="PTHR45650">
    <property type="entry name" value="GDSL-LIKE LIPASE/ACYLHYDROLASE-RELATED"/>
    <property type="match status" value="1"/>
</dbReference>
<evidence type="ECO:0000256" key="1">
    <source>
        <dbReference type="ARBA" id="ARBA00004613"/>
    </source>
</evidence>
<accession>A0AAW1MAJ2</accession>
<dbReference type="InterPro" id="IPR001087">
    <property type="entry name" value="GDSL"/>
</dbReference>
<keyword evidence="10" id="KW-1185">Reference proteome</keyword>
<protein>
    <submittedName>
        <fullName evidence="9">Uncharacterized protein</fullName>
    </submittedName>
</protein>
<comment type="subcellular location">
    <subcellularLocation>
        <location evidence="1">Secreted</location>
    </subcellularLocation>
</comment>
<evidence type="ECO:0000256" key="5">
    <source>
        <dbReference type="ARBA" id="ARBA00022801"/>
    </source>
</evidence>
<keyword evidence="6" id="KW-0442">Lipid degradation</keyword>
<gene>
    <name evidence="9" type="ORF">RND81_03G232700</name>
</gene>
<evidence type="ECO:0000256" key="8">
    <source>
        <dbReference type="SAM" id="SignalP"/>
    </source>
</evidence>
<comment type="similarity">
    <text evidence="2">Belongs to the 'GDSL' lipolytic enzyme family.</text>
</comment>
<keyword evidence="3" id="KW-0964">Secreted</keyword>
<dbReference type="InterPro" id="IPR036514">
    <property type="entry name" value="SGNH_hydro_sf"/>
</dbReference>
<organism evidence="9 10">
    <name type="scientific">Saponaria officinalis</name>
    <name type="common">Common soapwort</name>
    <name type="synonym">Lychnis saponaria</name>
    <dbReference type="NCBI Taxonomy" id="3572"/>
    <lineage>
        <taxon>Eukaryota</taxon>
        <taxon>Viridiplantae</taxon>
        <taxon>Streptophyta</taxon>
        <taxon>Embryophyta</taxon>
        <taxon>Tracheophyta</taxon>
        <taxon>Spermatophyta</taxon>
        <taxon>Magnoliopsida</taxon>
        <taxon>eudicotyledons</taxon>
        <taxon>Gunneridae</taxon>
        <taxon>Pentapetalae</taxon>
        <taxon>Caryophyllales</taxon>
        <taxon>Caryophyllaceae</taxon>
        <taxon>Caryophylleae</taxon>
        <taxon>Saponaria</taxon>
    </lineage>
</organism>
<dbReference type="EMBL" id="JBDFQZ010000003">
    <property type="protein sequence ID" value="KAK9743330.1"/>
    <property type="molecule type" value="Genomic_DNA"/>
</dbReference>
<comment type="caution">
    <text evidence="9">The sequence shown here is derived from an EMBL/GenBank/DDBJ whole genome shotgun (WGS) entry which is preliminary data.</text>
</comment>
<evidence type="ECO:0000256" key="2">
    <source>
        <dbReference type="ARBA" id="ARBA00008668"/>
    </source>
</evidence>
<reference evidence="9" key="1">
    <citation type="submission" date="2024-03" db="EMBL/GenBank/DDBJ databases">
        <title>WGS assembly of Saponaria officinalis var. Norfolk2.</title>
        <authorList>
            <person name="Jenkins J."/>
            <person name="Shu S."/>
            <person name="Grimwood J."/>
            <person name="Barry K."/>
            <person name="Goodstein D."/>
            <person name="Schmutz J."/>
            <person name="Leebens-Mack J."/>
            <person name="Osbourn A."/>
        </authorList>
    </citation>
    <scope>NUCLEOTIDE SEQUENCE [LARGE SCALE GENOMIC DNA]</scope>
    <source>
        <strain evidence="9">JIC</strain>
    </source>
</reference>
<dbReference type="AlphaFoldDB" id="A0AAW1MAJ2"/>
<sequence>MPKINQFPQAIIKFTLFYDSLLLFASSRIQICYANNVNTNTNQLIGMFVFGTSVVDNGNNNNINGSLAKANYLPYGIDFVFGPTGRFSNGQNVADIIGDLFLLPLIPPFAAGPSNILYGVNYGSGGSGILDDTGSIANGVINLNQQIRNFEEVTQPQLKSFLGHNLKEILGHYMFLIAEGNNDFELNYLLKPSSARPSVEDFVANLTSTFSTQLKKLYDVGARKFAILTVYSIGCTPVIKSIAKTQRCVQMVNKAAHYYNIQLINLLDQLKPNLPGFEFVVVNTYKIVRDIIKNPDIRGFRNVTSPCCELKEIIPGVGVSCKAGGAVCQDRSRYVFFDGQHNTETVNAVIAAKAFASNRKSEAYPFNLQKLALL</sequence>
<dbReference type="InterPro" id="IPR035669">
    <property type="entry name" value="SGNH_plant_lipase-like"/>
</dbReference>
<proteinExistence type="inferred from homology"/>
<dbReference type="GO" id="GO:0016042">
    <property type="term" value="P:lipid catabolic process"/>
    <property type="evidence" value="ECO:0007669"/>
    <property type="project" value="UniProtKB-KW"/>
</dbReference>
<keyword evidence="4 8" id="KW-0732">Signal</keyword>
<dbReference type="Gene3D" id="3.40.50.1110">
    <property type="entry name" value="SGNH hydrolase"/>
    <property type="match status" value="1"/>
</dbReference>
<dbReference type="PANTHER" id="PTHR45650:SF2">
    <property type="entry name" value="OS06G0560700 PROTEIN"/>
    <property type="match status" value="1"/>
</dbReference>
<evidence type="ECO:0000313" key="9">
    <source>
        <dbReference type="EMBL" id="KAK9743330.1"/>
    </source>
</evidence>
<dbReference type="CDD" id="cd01837">
    <property type="entry name" value="SGNH_plant_lipase_like"/>
    <property type="match status" value="1"/>
</dbReference>
<evidence type="ECO:0000313" key="10">
    <source>
        <dbReference type="Proteomes" id="UP001443914"/>
    </source>
</evidence>